<proteinExistence type="predicted"/>
<evidence type="ECO:0000313" key="3">
    <source>
        <dbReference type="Proteomes" id="UP000837857"/>
    </source>
</evidence>
<protein>
    <submittedName>
        <fullName evidence="2">Uncharacterized protein</fullName>
    </submittedName>
</protein>
<feature type="region of interest" description="Disordered" evidence="1">
    <location>
        <begin position="1"/>
        <end position="26"/>
    </location>
</feature>
<sequence>MKNAQPCDTPASSDSKSRQETAQEKEYRYREAAGSLLYLSTRTRPNIAQAVNLVSRKVENPTREDVTKVKIIFKYLLGTKEKGILFKRNKPMENIDAYSDSDYAGDPLTRRSTSGSVLMIADGPISWASKRQPIVALSSTEAEYIAAANCCKEALYLKSLLQEITGLDIKLICMLIIKVRFNL</sequence>
<accession>A0ABN8IWV4</accession>
<dbReference type="EMBL" id="OW152816">
    <property type="protein sequence ID" value="CAH2066609.1"/>
    <property type="molecule type" value="Genomic_DNA"/>
</dbReference>
<feature type="compositionally biased region" description="Basic and acidic residues" evidence="1">
    <location>
        <begin position="15"/>
        <end position="26"/>
    </location>
</feature>
<evidence type="ECO:0000313" key="2">
    <source>
        <dbReference type="EMBL" id="CAH2066609.1"/>
    </source>
</evidence>
<dbReference type="PANTHER" id="PTHR11439">
    <property type="entry name" value="GAG-POL-RELATED RETROTRANSPOSON"/>
    <property type="match status" value="1"/>
</dbReference>
<evidence type="ECO:0000256" key="1">
    <source>
        <dbReference type="SAM" id="MobiDB-lite"/>
    </source>
</evidence>
<dbReference type="CDD" id="cd09272">
    <property type="entry name" value="RNase_HI_RT_Ty1"/>
    <property type="match status" value="1"/>
</dbReference>
<feature type="non-terminal residue" evidence="2">
    <location>
        <position position="183"/>
    </location>
</feature>
<organism evidence="2 3">
    <name type="scientific">Iphiclides podalirius</name>
    <name type="common">scarce swallowtail</name>
    <dbReference type="NCBI Taxonomy" id="110791"/>
    <lineage>
        <taxon>Eukaryota</taxon>
        <taxon>Metazoa</taxon>
        <taxon>Ecdysozoa</taxon>
        <taxon>Arthropoda</taxon>
        <taxon>Hexapoda</taxon>
        <taxon>Insecta</taxon>
        <taxon>Pterygota</taxon>
        <taxon>Neoptera</taxon>
        <taxon>Endopterygota</taxon>
        <taxon>Lepidoptera</taxon>
        <taxon>Glossata</taxon>
        <taxon>Ditrysia</taxon>
        <taxon>Papilionoidea</taxon>
        <taxon>Papilionidae</taxon>
        <taxon>Papilioninae</taxon>
        <taxon>Iphiclides</taxon>
    </lineage>
</organism>
<reference evidence="2" key="1">
    <citation type="submission" date="2022-03" db="EMBL/GenBank/DDBJ databases">
        <authorList>
            <person name="Martin H S."/>
        </authorList>
    </citation>
    <scope>NUCLEOTIDE SEQUENCE</scope>
</reference>
<dbReference type="Proteomes" id="UP000837857">
    <property type="component" value="Chromosome 4"/>
</dbReference>
<name>A0ABN8IWV4_9NEOP</name>
<gene>
    <name evidence="2" type="ORF">IPOD504_LOCUS13504</name>
</gene>
<keyword evidence="3" id="KW-1185">Reference proteome</keyword>